<comment type="catalytic activity">
    <reaction evidence="10 11">
        <text>tRNA(Gly) + glycine + ATP = glycyl-tRNA(Gly) + AMP + diphosphate</text>
        <dbReference type="Rhea" id="RHEA:16013"/>
        <dbReference type="Rhea" id="RHEA-COMP:9664"/>
        <dbReference type="Rhea" id="RHEA-COMP:9683"/>
        <dbReference type="ChEBI" id="CHEBI:30616"/>
        <dbReference type="ChEBI" id="CHEBI:33019"/>
        <dbReference type="ChEBI" id="CHEBI:57305"/>
        <dbReference type="ChEBI" id="CHEBI:78442"/>
        <dbReference type="ChEBI" id="CHEBI:78522"/>
        <dbReference type="ChEBI" id="CHEBI:456215"/>
        <dbReference type="EC" id="6.1.1.14"/>
    </reaction>
</comment>
<evidence type="ECO:0000256" key="8">
    <source>
        <dbReference type="ARBA" id="ARBA00022917"/>
    </source>
</evidence>
<dbReference type="InterPro" id="IPR015944">
    <property type="entry name" value="Gly-tRNA-synth_bsu"/>
</dbReference>
<evidence type="ECO:0000256" key="2">
    <source>
        <dbReference type="ARBA" id="ARBA00008226"/>
    </source>
</evidence>
<proteinExistence type="inferred from homology"/>
<dbReference type="PROSITE" id="PS50861">
    <property type="entry name" value="AA_TRNA_LIGASE_II_GLYAB"/>
    <property type="match status" value="1"/>
</dbReference>
<evidence type="ECO:0000256" key="4">
    <source>
        <dbReference type="ARBA" id="ARBA00022490"/>
    </source>
</evidence>
<dbReference type="InterPro" id="IPR006194">
    <property type="entry name" value="Gly-tRNA-synth_heterodimer"/>
</dbReference>
<evidence type="ECO:0000256" key="9">
    <source>
        <dbReference type="ARBA" id="ARBA00023146"/>
    </source>
</evidence>
<comment type="similarity">
    <text evidence="2 11">Belongs to the class-II aminoacyl-tRNA synthetase family.</text>
</comment>
<evidence type="ECO:0000256" key="7">
    <source>
        <dbReference type="ARBA" id="ARBA00022840"/>
    </source>
</evidence>
<sequence>MARELPGVEPVTDFLLELRSEEIPARMQDRARADLEKLLVAELAKAGIAAGEIVTYATPRRLALIARGLPEATEAVREEVKGPRTSAPEQALEGFLRKTGLTREQLTDQNGVWFAVTEKPGRATAEVLAAAIPAIVRAFPWPKSMRWGDASLSSESLRWVRPLQGIVAIFGQDLVSCEVAGIESGFATVGHRFHSPHAITIGGAHDYAEKLRLAHVIVDQDERRAIIRERAGALAAEAGLTLIEDEGLVAENAGLTEWPVPLLGRFDADFLDVPAEVIQLTARVNQKYFVCEQAGGGLANAFVCVANIEAKDGGAKIVAGNQKVLAARLSDARFFYETDLKVPLEEQAKKLEKIVFHEKLGTVADKVERVAKLARWLVEEGIVKGADPVHAERAARLAKADLVTGMVGEFPELQGLMGGYYAKAQGHPREVWEAVRDHYKPIGQGDEVPTAPVTVAVSLADKLDTIASMFWANETPTGSKDPFALRRAAIGVLATILSNNLRLPIRMPIGQSTSRLTADAIVDRYEGLQLEVRNISASVIGDGSIEKLLLDKIKGGPSFNREGIADQIEGAMLATRRVVDFFADRLKVQQREAGVRHDLIDAVFALGGEDDLVRLLARVHALQAFVTTGEGANLLAGYKRAANILKKEGWQDSAAAPQASAPTLTDMADRTAPFGEEPARLPEERVVIAADLSNGHIPQTGEEDPLAEASAPAGAPAHEPAEAALIAALDEAEPRAAAAIEAEDFEGAMAALASLRAPIDAFFEQVTVNDADPAKRQARLALLARMRAAVHRVADFSKIEG</sequence>
<keyword evidence="5 11" id="KW-0436">Ligase</keyword>
<evidence type="ECO:0000256" key="5">
    <source>
        <dbReference type="ARBA" id="ARBA00022598"/>
    </source>
</evidence>
<evidence type="ECO:0000256" key="6">
    <source>
        <dbReference type="ARBA" id="ARBA00022741"/>
    </source>
</evidence>
<evidence type="ECO:0000256" key="10">
    <source>
        <dbReference type="ARBA" id="ARBA00047937"/>
    </source>
</evidence>
<organism evidence="13 14">
    <name type="scientific">Sphingomonas bacterium</name>
    <dbReference type="NCBI Taxonomy" id="1895847"/>
    <lineage>
        <taxon>Bacteria</taxon>
        <taxon>Pseudomonadati</taxon>
        <taxon>Pseudomonadota</taxon>
        <taxon>Alphaproteobacteria</taxon>
        <taxon>Sphingomonadales</taxon>
        <taxon>Sphingomonadaceae</taxon>
        <taxon>Sphingomonas</taxon>
    </lineage>
</organism>
<dbReference type="Pfam" id="PF02092">
    <property type="entry name" value="tRNA_synt_2f"/>
    <property type="match status" value="1"/>
</dbReference>
<name>A0A3D0WBW7_9SPHN</name>
<dbReference type="Pfam" id="PF05746">
    <property type="entry name" value="DALR_1"/>
    <property type="match status" value="1"/>
</dbReference>
<reference evidence="13 14" key="1">
    <citation type="journal article" date="2018" name="Nat. Biotechnol.">
        <title>A standardized bacterial taxonomy based on genome phylogeny substantially revises the tree of life.</title>
        <authorList>
            <person name="Parks D.H."/>
            <person name="Chuvochina M."/>
            <person name="Waite D.W."/>
            <person name="Rinke C."/>
            <person name="Skarshewski A."/>
            <person name="Chaumeil P.A."/>
            <person name="Hugenholtz P."/>
        </authorList>
    </citation>
    <scope>NUCLEOTIDE SEQUENCE [LARGE SCALE GENOMIC DNA]</scope>
    <source>
        <strain evidence="13">UBA9015</strain>
    </source>
</reference>
<keyword evidence="8 11" id="KW-0648">Protein biosynthesis</keyword>
<keyword evidence="4 11" id="KW-0963">Cytoplasm</keyword>
<comment type="subcellular location">
    <subcellularLocation>
        <location evidence="1 11">Cytoplasm</location>
    </subcellularLocation>
</comment>
<evidence type="ECO:0000256" key="11">
    <source>
        <dbReference type="HAMAP-Rule" id="MF_00255"/>
    </source>
</evidence>
<dbReference type="AlphaFoldDB" id="A0A3D0WBW7"/>
<dbReference type="PRINTS" id="PR01045">
    <property type="entry name" value="TRNASYNTHGB"/>
</dbReference>
<dbReference type="GO" id="GO:0006426">
    <property type="term" value="P:glycyl-tRNA aminoacylation"/>
    <property type="evidence" value="ECO:0007669"/>
    <property type="project" value="UniProtKB-UniRule"/>
</dbReference>
<dbReference type="EMBL" id="DOYJ01000106">
    <property type="protein sequence ID" value="HCB75243.1"/>
    <property type="molecule type" value="Genomic_DNA"/>
</dbReference>
<gene>
    <name evidence="11" type="primary">glyS</name>
    <name evidence="13" type="ORF">DEP91_03595</name>
</gene>
<keyword evidence="6 11" id="KW-0547">Nucleotide-binding</keyword>
<evidence type="ECO:0000256" key="3">
    <source>
        <dbReference type="ARBA" id="ARBA00011209"/>
    </source>
</evidence>
<dbReference type="InterPro" id="IPR008909">
    <property type="entry name" value="DALR_anticod-bd"/>
</dbReference>
<keyword evidence="7 11" id="KW-0067">ATP-binding</keyword>
<dbReference type="Proteomes" id="UP000262699">
    <property type="component" value="Unassembled WGS sequence"/>
</dbReference>
<dbReference type="GO" id="GO:0006420">
    <property type="term" value="P:arginyl-tRNA aminoacylation"/>
    <property type="evidence" value="ECO:0007669"/>
    <property type="project" value="InterPro"/>
</dbReference>
<accession>A0A3D0WBW7</accession>
<evidence type="ECO:0000256" key="1">
    <source>
        <dbReference type="ARBA" id="ARBA00004496"/>
    </source>
</evidence>
<evidence type="ECO:0000259" key="12">
    <source>
        <dbReference type="Pfam" id="PF05746"/>
    </source>
</evidence>
<dbReference type="PANTHER" id="PTHR30075">
    <property type="entry name" value="GLYCYL-TRNA SYNTHETASE"/>
    <property type="match status" value="1"/>
</dbReference>
<dbReference type="SUPFAM" id="SSF109604">
    <property type="entry name" value="HD-domain/PDEase-like"/>
    <property type="match status" value="1"/>
</dbReference>
<feature type="domain" description="DALR anticodon binding" evidence="12">
    <location>
        <begin position="715"/>
        <end position="789"/>
    </location>
</feature>
<dbReference type="NCBIfam" id="TIGR00211">
    <property type="entry name" value="glyS"/>
    <property type="match status" value="1"/>
</dbReference>
<comment type="subunit">
    <text evidence="3 11">Tetramer of two alpha and two beta subunits.</text>
</comment>
<evidence type="ECO:0000313" key="14">
    <source>
        <dbReference type="Proteomes" id="UP000262699"/>
    </source>
</evidence>
<dbReference type="GO" id="GO:0004820">
    <property type="term" value="F:glycine-tRNA ligase activity"/>
    <property type="evidence" value="ECO:0007669"/>
    <property type="project" value="UniProtKB-UniRule"/>
</dbReference>
<dbReference type="HAMAP" id="MF_00255">
    <property type="entry name" value="Gly_tRNA_synth_beta"/>
    <property type="match status" value="1"/>
</dbReference>
<comment type="caution">
    <text evidence="13">The sequence shown here is derived from an EMBL/GenBank/DDBJ whole genome shotgun (WGS) entry which is preliminary data.</text>
</comment>
<dbReference type="PANTHER" id="PTHR30075:SF2">
    <property type="entry name" value="GLYCINE--TRNA LIGASE, CHLOROPLASTIC_MITOCHONDRIAL 2"/>
    <property type="match status" value="1"/>
</dbReference>
<keyword evidence="9 11" id="KW-0030">Aminoacyl-tRNA synthetase</keyword>
<dbReference type="GO" id="GO:0004814">
    <property type="term" value="F:arginine-tRNA ligase activity"/>
    <property type="evidence" value="ECO:0007669"/>
    <property type="project" value="InterPro"/>
</dbReference>
<evidence type="ECO:0000313" key="13">
    <source>
        <dbReference type="EMBL" id="HCB75243.1"/>
    </source>
</evidence>
<dbReference type="GO" id="GO:0005829">
    <property type="term" value="C:cytosol"/>
    <property type="evidence" value="ECO:0007669"/>
    <property type="project" value="TreeGrafter"/>
</dbReference>
<protein>
    <recommendedName>
        <fullName evidence="11">Glycine--tRNA ligase beta subunit</fullName>
        <ecNumber evidence="11">6.1.1.14</ecNumber>
    </recommendedName>
    <alternativeName>
        <fullName evidence="11">Glycyl-tRNA synthetase beta subunit</fullName>
        <shortName evidence="11">GlyRS</shortName>
    </alternativeName>
</protein>
<dbReference type="EC" id="6.1.1.14" evidence="11"/>
<dbReference type="GO" id="GO:0005524">
    <property type="term" value="F:ATP binding"/>
    <property type="evidence" value="ECO:0007669"/>
    <property type="project" value="UniProtKB-UniRule"/>
</dbReference>